<comment type="caution">
    <text evidence="1">The sequence shown here is derived from an EMBL/GenBank/DDBJ whole genome shotgun (WGS) entry which is preliminary data.</text>
</comment>
<dbReference type="AlphaFoldDB" id="K6Z3F1"/>
<dbReference type="Proteomes" id="UP000006263">
    <property type="component" value="Unassembled WGS sequence"/>
</dbReference>
<organism evidence="1 2">
    <name type="scientific">Paraglaciecola mesophila KMM 241</name>
    <dbReference type="NCBI Taxonomy" id="1128912"/>
    <lineage>
        <taxon>Bacteria</taxon>
        <taxon>Pseudomonadati</taxon>
        <taxon>Pseudomonadota</taxon>
        <taxon>Gammaproteobacteria</taxon>
        <taxon>Alteromonadales</taxon>
        <taxon>Alteromonadaceae</taxon>
        <taxon>Paraglaciecola</taxon>
    </lineage>
</organism>
<gene>
    <name evidence="1" type="ORF">GMES_1229</name>
</gene>
<accession>K6Z3F1</accession>
<name>K6Z3F1_9ALTE</name>
<reference evidence="1 2" key="1">
    <citation type="journal article" date="2017" name="Antonie Van Leeuwenhoek">
        <title>Rhizobium rhizosphaerae sp. nov., a novel species isolated from rice rhizosphere.</title>
        <authorList>
            <person name="Zhao J.J."/>
            <person name="Zhang J."/>
            <person name="Zhang R.J."/>
            <person name="Zhang C.W."/>
            <person name="Yin H.Q."/>
            <person name="Zhang X.X."/>
        </authorList>
    </citation>
    <scope>NUCLEOTIDE SEQUENCE [LARGE SCALE GENOMIC DNA]</scope>
    <source>
        <strain evidence="1 2">KMM 241</strain>
    </source>
</reference>
<protein>
    <submittedName>
        <fullName evidence="1">Uncharacterized protein</fullName>
    </submittedName>
</protein>
<evidence type="ECO:0000313" key="2">
    <source>
        <dbReference type="Proteomes" id="UP000006263"/>
    </source>
</evidence>
<dbReference type="EMBL" id="BAEP01000023">
    <property type="protein sequence ID" value="GAC23528.1"/>
    <property type="molecule type" value="Genomic_DNA"/>
</dbReference>
<proteinExistence type="predicted"/>
<evidence type="ECO:0000313" key="1">
    <source>
        <dbReference type="EMBL" id="GAC23528.1"/>
    </source>
</evidence>
<sequence>MKFIAYLFLYRSSRIIPLRTSGYFDQSVSEINDWETRFFLKEGYLEFAD</sequence>